<evidence type="ECO:0000313" key="3">
    <source>
        <dbReference type="Proteomes" id="UP000182486"/>
    </source>
</evidence>
<dbReference type="Proteomes" id="UP000182486">
    <property type="component" value="Unassembled WGS sequence"/>
</dbReference>
<comment type="caution">
    <text evidence="2">The sequence shown here is derived from an EMBL/GenBank/DDBJ whole genome shotgun (WGS) entry which is preliminary data.</text>
</comment>
<feature type="chain" id="PRO_5009663622" description="Neocarzinostatin family protein" evidence="1">
    <location>
        <begin position="31"/>
        <end position="149"/>
    </location>
</feature>
<dbReference type="EMBL" id="MEIA01000531">
    <property type="protein sequence ID" value="OJF10136.1"/>
    <property type="molecule type" value="Genomic_DNA"/>
</dbReference>
<dbReference type="AlphaFoldDB" id="A0A1K0FBL2"/>
<proteinExistence type="predicted"/>
<keyword evidence="1" id="KW-0732">Signal</keyword>
<feature type="signal peptide" evidence="1">
    <location>
        <begin position="1"/>
        <end position="30"/>
    </location>
</feature>
<keyword evidence="3" id="KW-1185">Reference proteome</keyword>
<name>A0A1K0FBL2_9ACTN</name>
<evidence type="ECO:0008006" key="4">
    <source>
        <dbReference type="Google" id="ProtNLM"/>
    </source>
</evidence>
<gene>
    <name evidence="2" type="ORF">BG844_33850</name>
</gene>
<evidence type="ECO:0000256" key="1">
    <source>
        <dbReference type="SAM" id="SignalP"/>
    </source>
</evidence>
<organism evidence="2 3">
    <name type="scientific">Couchioplanes caeruleus subsp. caeruleus</name>
    <dbReference type="NCBI Taxonomy" id="56427"/>
    <lineage>
        <taxon>Bacteria</taxon>
        <taxon>Bacillati</taxon>
        <taxon>Actinomycetota</taxon>
        <taxon>Actinomycetes</taxon>
        <taxon>Micromonosporales</taxon>
        <taxon>Micromonosporaceae</taxon>
        <taxon>Couchioplanes</taxon>
    </lineage>
</organism>
<sequence>MRMTSQRRFGATLVAAVAGIVLVTGAPAGAAAAVPAAASLAVQVATDGQLRARGAAVTMPIEVACSEGAATSWLSIEVIQRAHGGEVARAYGYMERLPCDGTMHTVELTATAQTLAFHAGEAYVTAVGSVCAADACVNVQKAGEVQLRR</sequence>
<reference evidence="2 3" key="1">
    <citation type="submission" date="2016-09" db="EMBL/GenBank/DDBJ databases">
        <title>Couchioplanes caeruleus draft genome sequence.</title>
        <authorList>
            <person name="Sheehan J."/>
            <person name="Caffrey P."/>
        </authorList>
    </citation>
    <scope>NUCLEOTIDE SEQUENCE [LARGE SCALE GENOMIC DNA]</scope>
    <source>
        <strain evidence="2 3">DSM 43634</strain>
    </source>
</reference>
<evidence type="ECO:0000313" key="2">
    <source>
        <dbReference type="EMBL" id="OJF10136.1"/>
    </source>
</evidence>
<protein>
    <recommendedName>
        <fullName evidence="4">Neocarzinostatin family protein</fullName>
    </recommendedName>
</protein>
<accession>A0A1K0FBL2</accession>